<protein>
    <submittedName>
        <fullName evidence="3">Uncharacterized protein</fullName>
    </submittedName>
</protein>
<dbReference type="PANTHER" id="PTHR22656">
    <property type="entry name" value="EF-HAND CALCIUM-BINDING DOMAIN-CONTAINING PROTEIN 13"/>
    <property type="match status" value="1"/>
</dbReference>
<name>M3YUT2_MUSPF</name>
<dbReference type="PANTHER" id="PTHR22656:SF1">
    <property type="entry name" value="EF-HAND CALCIUM-BINDING DOMAIN-CONTAINING PROTEIN 13"/>
    <property type="match status" value="1"/>
</dbReference>
<dbReference type="InterPro" id="IPR011992">
    <property type="entry name" value="EF-hand-dom_pair"/>
</dbReference>
<dbReference type="InParanoid" id="M3YUT2"/>
<dbReference type="Gene3D" id="1.10.238.10">
    <property type="entry name" value="EF-hand"/>
    <property type="match status" value="1"/>
</dbReference>
<evidence type="ECO:0000256" key="1">
    <source>
        <dbReference type="ARBA" id="ARBA00022737"/>
    </source>
</evidence>
<dbReference type="eggNOG" id="KOG3464">
    <property type="taxonomic scope" value="Eukaryota"/>
</dbReference>
<proteinExistence type="predicted"/>
<dbReference type="EMBL" id="AEYP01025840">
    <property type="status" value="NOT_ANNOTATED_CDS"/>
    <property type="molecule type" value="Genomic_DNA"/>
</dbReference>
<dbReference type="Ensembl" id="ENSMPUT00000015330.1">
    <property type="protein sequence ID" value="ENSMPUP00000015092.1"/>
    <property type="gene ID" value="ENSMPUG00000015201.1"/>
</dbReference>
<dbReference type="HOGENOM" id="CLU_167245_0_0_1"/>
<keyword evidence="2" id="KW-0106">Calcium</keyword>
<dbReference type="STRING" id="9669.ENSMPUP00000015092"/>
<evidence type="ECO:0000256" key="2">
    <source>
        <dbReference type="ARBA" id="ARBA00022837"/>
    </source>
</evidence>
<sequence length="90" mass="9893">VELTDKENKRLLKKLPVDASGKIYQNRLLDNLKSFTGGKVERSKVNTVLENMGLELTGKEIQSLTDNLSVDGNGKVDFDKLMDGVKALTG</sequence>
<dbReference type="GeneTree" id="ENSGT00940000165743"/>
<keyword evidence="1" id="KW-0677">Repeat</keyword>
<dbReference type="EMBL" id="AEYP01025839">
    <property type="status" value="NOT_ANNOTATED_CDS"/>
    <property type="molecule type" value="Genomic_DNA"/>
</dbReference>
<dbReference type="AlphaFoldDB" id="M3YUT2"/>
<accession>M3YUT2</accession>
<dbReference type="SUPFAM" id="SSF47473">
    <property type="entry name" value="EF-hand"/>
    <property type="match status" value="1"/>
</dbReference>
<reference evidence="3" key="1">
    <citation type="submission" date="2024-06" db="UniProtKB">
        <authorList>
            <consortium name="Ensembl"/>
        </authorList>
    </citation>
    <scope>IDENTIFICATION</scope>
</reference>
<organism evidence="3">
    <name type="scientific">Mustela putorius furo</name>
    <name type="common">European domestic ferret</name>
    <name type="synonym">Mustela furo</name>
    <dbReference type="NCBI Taxonomy" id="9669"/>
    <lineage>
        <taxon>Eukaryota</taxon>
        <taxon>Metazoa</taxon>
        <taxon>Chordata</taxon>
        <taxon>Craniata</taxon>
        <taxon>Vertebrata</taxon>
        <taxon>Euteleostomi</taxon>
        <taxon>Mammalia</taxon>
        <taxon>Eutheria</taxon>
        <taxon>Laurasiatheria</taxon>
        <taxon>Carnivora</taxon>
        <taxon>Caniformia</taxon>
        <taxon>Musteloidea</taxon>
        <taxon>Mustelidae</taxon>
        <taxon>Mustelinae</taxon>
        <taxon>Mustela</taxon>
    </lineage>
</organism>
<evidence type="ECO:0000313" key="3">
    <source>
        <dbReference type="Ensembl" id="ENSMPUP00000015092.1"/>
    </source>
</evidence>